<feature type="domain" description="Acetyl xylan esterase" evidence="3">
    <location>
        <begin position="2"/>
        <end position="318"/>
    </location>
</feature>
<evidence type="ECO:0000259" key="3">
    <source>
        <dbReference type="Pfam" id="PF05448"/>
    </source>
</evidence>
<dbReference type="InterPro" id="IPR008391">
    <property type="entry name" value="AXE1_dom"/>
</dbReference>
<feature type="active site" description="Charge relay system" evidence="1">
    <location>
        <position position="273"/>
    </location>
</feature>
<dbReference type="Gene3D" id="3.40.50.1820">
    <property type="entry name" value="alpha/beta hydrolase"/>
    <property type="match status" value="1"/>
</dbReference>
<dbReference type="Pfam" id="PF05448">
    <property type="entry name" value="AXE1"/>
    <property type="match status" value="1"/>
</dbReference>
<dbReference type="InterPro" id="IPR039069">
    <property type="entry name" value="CE7"/>
</dbReference>
<dbReference type="GO" id="GO:0052689">
    <property type="term" value="F:carboxylic ester hydrolase activity"/>
    <property type="evidence" value="ECO:0007669"/>
    <property type="project" value="TreeGrafter"/>
</dbReference>
<protein>
    <submittedName>
        <fullName evidence="4">Cephalosporin-C deacetylase</fullName>
    </submittedName>
</protein>
<dbReference type="Proteomes" id="UP000184207">
    <property type="component" value="Unassembled WGS sequence"/>
</dbReference>
<dbReference type="GO" id="GO:0005976">
    <property type="term" value="P:polysaccharide metabolic process"/>
    <property type="evidence" value="ECO:0007669"/>
    <property type="project" value="TreeGrafter"/>
</dbReference>
<feature type="active site" description="Nucleophile" evidence="1">
    <location>
        <position position="183"/>
    </location>
</feature>
<reference evidence="5" key="1">
    <citation type="submission" date="2016-12" db="EMBL/GenBank/DDBJ databases">
        <authorList>
            <person name="Varghese N."/>
            <person name="Submissions S."/>
        </authorList>
    </citation>
    <scope>NUCLEOTIDE SEQUENCE [LARGE SCALE GENOMIC DNA]</scope>
    <source>
        <strain evidence="5">DSM 13020</strain>
    </source>
</reference>
<dbReference type="AlphaFoldDB" id="A0A1M7S3X3"/>
<organism evidence="4 5">
    <name type="scientific">Fervidobacterium gondwanense DSM 13020</name>
    <dbReference type="NCBI Taxonomy" id="1121883"/>
    <lineage>
        <taxon>Bacteria</taxon>
        <taxon>Thermotogati</taxon>
        <taxon>Thermotogota</taxon>
        <taxon>Thermotogae</taxon>
        <taxon>Thermotogales</taxon>
        <taxon>Fervidobacteriaceae</taxon>
        <taxon>Fervidobacterium</taxon>
    </lineage>
</organism>
<keyword evidence="5" id="KW-1185">Reference proteome</keyword>
<dbReference type="PANTHER" id="PTHR40111">
    <property type="entry name" value="CEPHALOSPORIN-C DEACETYLASE"/>
    <property type="match status" value="1"/>
</dbReference>
<dbReference type="PANTHER" id="PTHR40111:SF1">
    <property type="entry name" value="CEPHALOSPORIN-C DEACETYLASE"/>
    <property type="match status" value="1"/>
</dbReference>
<evidence type="ECO:0000256" key="1">
    <source>
        <dbReference type="PIRSR" id="PIRSR639069-1"/>
    </source>
</evidence>
<proteinExistence type="predicted"/>
<name>A0A1M7S3X3_FERGO</name>
<dbReference type="EMBL" id="FRDJ01000002">
    <property type="protein sequence ID" value="SHN53369.1"/>
    <property type="molecule type" value="Genomic_DNA"/>
</dbReference>
<evidence type="ECO:0000313" key="5">
    <source>
        <dbReference type="Proteomes" id="UP000184207"/>
    </source>
</evidence>
<sequence length="321" mass="36854">MVFEMPLEQLKTYMGTNPCPPDFDEYWQQALKEMDDVDPQVEIVRETSIEAPYAECYNLYFTGVKGARIRVQLIKPKKIEEPCPAILSFHGYSWYSGDWSDKFGLVAAGFIVAAMDVRGQNGYSEDVGGVKGNTVHGHIIRGLDGKKEDLLYRQIFLDTAELAKIIANMPEVDSRRIAAMGFSQGGGLALACAALSPYVSRVISVYPFLCDYKRVWEMDLAKDAYEEIRTYFRFRDPLHEREDEIFTRLGYIDVQHLAKWIKAEVLMVTGLMDTICPPSTQFAAYNKIQSKKQMLIYPDFGHEQIFFLNDKIFMYLMEMLR</sequence>
<dbReference type="RefSeq" id="WP_072757960.1">
    <property type="nucleotide sequence ID" value="NZ_FRDJ01000002.1"/>
</dbReference>
<dbReference type="InterPro" id="IPR029058">
    <property type="entry name" value="AB_hydrolase_fold"/>
</dbReference>
<dbReference type="STRING" id="1121883.SAMN02745226_00469"/>
<feature type="binding site" evidence="2">
    <location>
        <position position="92"/>
    </location>
    <ligand>
        <name>substrate</name>
    </ligand>
</feature>
<dbReference type="SUPFAM" id="SSF53474">
    <property type="entry name" value="alpha/beta-Hydrolases"/>
    <property type="match status" value="1"/>
</dbReference>
<evidence type="ECO:0000313" key="4">
    <source>
        <dbReference type="EMBL" id="SHN53369.1"/>
    </source>
</evidence>
<accession>A0A1M7S3X3</accession>
<evidence type="ECO:0000256" key="2">
    <source>
        <dbReference type="PIRSR" id="PIRSR639069-2"/>
    </source>
</evidence>
<dbReference type="OrthoDB" id="9770528at2"/>
<feature type="active site" description="Charge relay system" evidence="1">
    <location>
        <position position="302"/>
    </location>
</feature>
<gene>
    <name evidence="4" type="ORF">SAMN02745226_00469</name>
</gene>